<evidence type="ECO:0000256" key="1">
    <source>
        <dbReference type="ARBA" id="ARBA00005945"/>
    </source>
</evidence>
<dbReference type="GO" id="GO:0015031">
    <property type="term" value="P:protein transport"/>
    <property type="evidence" value="ECO:0007669"/>
    <property type="project" value="UniProtKB-KW"/>
</dbReference>
<evidence type="ECO:0000256" key="3">
    <source>
        <dbReference type="ARBA" id="ARBA00022448"/>
    </source>
</evidence>
<reference evidence="7" key="1">
    <citation type="submission" date="2021-01" db="EMBL/GenBank/DDBJ databases">
        <authorList>
            <person name="Corre E."/>
            <person name="Pelletier E."/>
            <person name="Niang G."/>
            <person name="Scheremetjew M."/>
            <person name="Finn R."/>
            <person name="Kale V."/>
            <person name="Holt S."/>
            <person name="Cochrane G."/>
            <person name="Meng A."/>
            <person name="Brown T."/>
            <person name="Cohen L."/>
        </authorList>
    </citation>
    <scope>NUCLEOTIDE SEQUENCE</scope>
    <source>
        <strain evidence="7">B650</strain>
    </source>
</reference>
<dbReference type="GO" id="GO:0042147">
    <property type="term" value="P:retrograde transport, endosome to Golgi"/>
    <property type="evidence" value="ECO:0007669"/>
    <property type="project" value="InterPro"/>
</dbReference>
<dbReference type="EMBL" id="HBGY01031806">
    <property type="protein sequence ID" value="CAD9610691.1"/>
    <property type="molecule type" value="Transcribed_RNA"/>
</dbReference>
<evidence type="ECO:0000259" key="6">
    <source>
        <dbReference type="Pfam" id="PF12850"/>
    </source>
</evidence>
<evidence type="ECO:0000256" key="5">
    <source>
        <dbReference type="RuleBase" id="RU362040"/>
    </source>
</evidence>
<dbReference type="NCBIfam" id="TIGR00040">
    <property type="entry name" value="yfcE"/>
    <property type="match status" value="1"/>
</dbReference>
<dbReference type="GO" id="GO:0030904">
    <property type="term" value="C:retromer complex"/>
    <property type="evidence" value="ECO:0007669"/>
    <property type="project" value="InterPro"/>
</dbReference>
<dbReference type="Gene3D" id="3.60.21.10">
    <property type="match status" value="1"/>
</dbReference>
<evidence type="ECO:0000313" key="7">
    <source>
        <dbReference type="EMBL" id="CAD9610691.1"/>
    </source>
</evidence>
<dbReference type="InterPro" id="IPR029052">
    <property type="entry name" value="Metallo-depent_PP-like"/>
</dbReference>
<protein>
    <recommendedName>
        <fullName evidence="2 5">Vacuolar protein sorting-associated protein 29</fullName>
    </recommendedName>
</protein>
<proteinExistence type="inferred from homology"/>
<organism evidence="7">
    <name type="scientific">Leptocylindrus danicus</name>
    <dbReference type="NCBI Taxonomy" id="163516"/>
    <lineage>
        <taxon>Eukaryota</taxon>
        <taxon>Sar</taxon>
        <taxon>Stramenopiles</taxon>
        <taxon>Ochrophyta</taxon>
        <taxon>Bacillariophyta</taxon>
        <taxon>Coscinodiscophyceae</taxon>
        <taxon>Chaetocerotophycidae</taxon>
        <taxon>Leptocylindrales</taxon>
        <taxon>Leptocylindraceae</taxon>
        <taxon>Leptocylindrus</taxon>
    </lineage>
</organism>
<sequence length="213" mass="23202">MSGFGELVLLLGDLHIPHRCATPKFPEKFQRMLVPNKMQHVLCTGNLGASTTGTAAYEELIRPLAPNVHVVAGDYDAVCNPNNNFPETKVLQIGQFRIGLVHGHQIVPWGEHASLATMRRKLDVDILVHGHTHKAEVVEHEGYYHINPGSITGAYSSASSATCSGIDVIPSFILLSVQGSKVVAYTYELKNDEVEVGKTEFSKNHDSILHAVG</sequence>
<dbReference type="GO" id="GO:0031410">
    <property type="term" value="C:cytoplasmic vesicle"/>
    <property type="evidence" value="ECO:0007669"/>
    <property type="project" value="UniProtKB-ARBA"/>
</dbReference>
<comment type="similarity">
    <text evidence="1 5">Belongs to the VPS29 family.</text>
</comment>
<dbReference type="Pfam" id="PF12850">
    <property type="entry name" value="Metallophos_2"/>
    <property type="match status" value="1"/>
</dbReference>
<keyword evidence="4" id="KW-0653">Protein transport</keyword>
<dbReference type="PANTHER" id="PTHR11124">
    <property type="entry name" value="VACUOLAR SORTING PROTEIN VPS29"/>
    <property type="match status" value="1"/>
</dbReference>
<gene>
    <name evidence="7" type="ORF">LDAN0321_LOCUS19853</name>
</gene>
<feature type="domain" description="Calcineurin-like phosphoesterase" evidence="6">
    <location>
        <begin position="8"/>
        <end position="158"/>
    </location>
</feature>
<dbReference type="GO" id="GO:0005829">
    <property type="term" value="C:cytosol"/>
    <property type="evidence" value="ECO:0007669"/>
    <property type="project" value="GOC"/>
</dbReference>
<dbReference type="CDD" id="cd07394">
    <property type="entry name" value="MPP_Vps29"/>
    <property type="match status" value="1"/>
</dbReference>
<keyword evidence="3" id="KW-0813">Transport</keyword>
<dbReference type="FunFam" id="3.60.21.10:FF:000015">
    <property type="entry name" value="Vacuolar protein sorting-associated protein 29"/>
    <property type="match status" value="1"/>
</dbReference>
<dbReference type="AlphaFoldDB" id="A0A7S2LN05"/>
<dbReference type="InterPro" id="IPR028661">
    <property type="entry name" value="Vps29"/>
</dbReference>
<name>A0A7S2LN05_9STRA</name>
<dbReference type="SUPFAM" id="SSF56300">
    <property type="entry name" value="Metallo-dependent phosphatases"/>
    <property type="match status" value="1"/>
</dbReference>
<accession>A0A7S2LN05</accession>
<dbReference type="InterPro" id="IPR024654">
    <property type="entry name" value="Calcineurin-like_PHP_lpxH"/>
</dbReference>
<evidence type="ECO:0000256" key="2">
    <source>
        <dbReference type="ARBA" id="ARBA00017767"/>
    </source>
</evidence>
<evidence type="ECO:0000256" key="4">
    <source>
        <dbReference type="ARBA" id="ARBA00022927"/>
    </source>
</evidence>
<dbReference type="InterPro" id="IPR000979">
    <property type="entry name" value="Phosphodiesterase_MJ0936/Vps29"/>
</dbReference>